<evidence type="ECO:0000313" key="11">
    <source>
        <dbReference type="EMBL" id="CAH2246481.1"/>
    </source>
</evidence>
<evidence type="ECO:0000256" key="5">
    <source>
        <dbReference type="ARBA" id="ARBA00022692"/>
    </source>
</evidence>
<evidence type="ECO:0000256" key="9">
    <source>
        <dbReference type="ARBA" id="ARBA00023180"/>
    </source>
</evidence>
<comment type="function">
    <text evidence="10">Stabilizing subunit of the glycosylphosphatidylinositol-mannosyltransferase I complex which catalyzes the transfer of the first mannose, via an alpha-1,4 bond from a dolichol-phosphate-mannose (Dol-P-Man) to the glucosaminyl acyl phosphatidylinositol (GlcN-(acyl)PI) intermediate to generate alpha-D-Man-(1-&gt;4)-alpha-D-GlcN-(1-&gt;6)-(1-radyl,2-acyl-sn-glycero-3-phospho)-2-acyl-inositol and participates in the sixth step of the glycosylphosphatidylinositol-anchor biosynthesis. Probably acts by stabilizing the mannosyltransferase PIGM.</text>
</comment>
<evidence type="ECO:0000256" key="4">
    <source>
        <dbReference type="ARBA" id="ARBA00022502"/>
    </source>
</evidence>
<feature type="chain" id="PRO_5042311432" description="Phosphatidylinositol-glycan biosynthesis class X protein" evidence="10">
    <location>
        <begin position="24"/>
        <end position="239"/>
    </location>
</feature>
<evidence type="ECO:0000256" key="3">
    <source>
        <dbReference type="ARBA" id="ARBA00010345"/>
    </source>
</evidence>
<evidence type="ECO:0000256" key="8">
    <source>
        <dbReference type="ARBA" id="ARBA00023136"/>
    </source>
</evidence>
<dbReference type="EMBL" id="OW240913">
    <property type="protein sequence ID" value="CAH2246482.1"/>
    <property type="molecule type" value="Genomic_DNA"/>
</dbReference>
<keyword evidence="12" id="KW-1185">Reference proteome</keyword>
<evidence type="ECO:0000256" key="2">
    <source>
        <dbReference type="ARBA" id="ARBA00004687"/>
    </source>
</evidence>
<evidence type="ECO:0000256" key="10">
    <source>
        <dbReference type="RuleBase" id="RU366056"/>
    </source>
</evidence>
<evidence type="ECO:0000256" key="6">
    <source>
        <dbReference type="ARBA" id="ARBA00022824"/>
    </source>
</evidence>
<accession>A0AAD1VSW1</accession>
<dbReference type="GO" id="GO:0006506">
    <property type="term" value="P:GPI anchor biosynthetic process"/>
    <property type="evidence" value="ECO:0007669"/>
    <property type="project" value="UniProtKB-KW"/>
</dbReference>
<dbReference type="InterPro" id="IPR040039">
    <property type="entry name" value="PIGX"/>
</dbReference>
<sequence length="239" mass="26568">MPRLEYVFSCSLMLLCAVRNTAADASCPGLVVQRQILNRGFHRDLVTRLDLHTFAEQVDSCRVHFLESIPSGLFLDPYQLSSLRQHNLTDVFLLTAVDLEAPEYLATEQKARVYAKPDPAVCAHCFSSTVPIHTRYHQPSSYFSEASITLQSPQLLIHCNKDFPPSGCTHYPLSEAPCGLEDDSLCSWLHLPYTAVPKTIIMQVPVGMTQHKAAVCTVTIAVTLICAGMILLAVYKHDH</sequence>
<keyword evidence="4 10" id="KW-0337">GPI-anchor biosynthesis</keyword>
<dbReference type="Proteomes" id="UP001295444">
    <property type="component" value="Chromosome 02"/>
</dbReference>
<dbReference type="GO" id="GO:0005789">
    <property type="term" value="C:endoplasmic reticulum membrane"/>
    <property type="evidence" value="ECO:0007669"/>
    <property type="project" value="UniProtKB-SubCell"/>
</dbReference>
<feature type="signal peptide" evidence="10">
    <location>
        <begin position="1"/>
        <end position="23"/>
    </location>
</feature>
<name>A0AAD1VSW1_PELCU</name>
<dbReference type="SMART" id="SM00780">
    <property type="entry name" value="PIG-X"/>
    <property type="match status" value="1"/>
</dbReference>
<gene>
    <name evidence="11" type="ORF">PECUL_23A054855</name>
</gene>
<dbReference type="Pfam" id="PF08320">
    <property type="entry name" value="PIG-X"/>
    <property type="match status" value="1"/>
</dbReference>
<dbReference type="PANTHER" id="PTHR28650">
    <property type="entry name" value="PHOSPHATIDYLINOSITOL-GLYCAN BIOSYNTHESIS CLASS X PROTEIN"/>
    <property type="match status" value="1"/>
</dbReference>
<organism evidence="11 12">
    <name type="scientific">Pelobates cultripes</name>
    <name type="common">Western spadefoot toad</name>
    <dbReference type="NCBI Taxonomy" id="61616"/>
    <lineage>
        <taxon>Eukaryota</taxon>
        <taxon>Metazoa</taxon>
        <taxon>Chordata</taxon>
        <taxon>Craniata</taxon>
        <taxon>Vertebrata</taxon>
        <taxon>Euteleostomi</taxon>
        <taxon>Amphibia</taxon>
        <taxon>Batrachia</taxon>
        <taxon>Anura</taxon>
        <taxon>Pelobatoidea</taxon>
        <taxon>Pelobatidae</taxon>
        <taxon>Pelobates</taxon>
    </lineage>
</organism>
<dbReference type="InterPro" id="IPR013233">
    <property type="entry name" value="PIG-X/PBN1"/>
</dbReference>
<comment type="subcellular location">
    <subcellularLocation>
        <location evidence="1 10">Endoplasmic reticulum membrane</location>
        <topology evidence="1 10">Single-pass membrane protein</topology>
    </subcellularLocation>
</comment>
<evidence type="ECO:0000313" key="12">
    <source>
        <dbReference type="Proteomes" id="UP001295444"/>
    </source>
</evidence>
<keyword evidence="10" id="KW-0732">Signal</keyword>
<proteinExistence type="inferred from homology"/>
<feature type="transmembrane region" description="Helical" evidence="10">
    <location>
        <begin position="212"/>
        <end position="235"/>
    </location>
</feature>
<keyword evidence="6 10" id="KW-0256">Endoplasmic reticulum</keyword>
<dbReference type="AlphaFoldDB" id="A0AAD1VSW1"/>
<keyword evidence="7 10" id="KW-1133">Transmembrane helix</keyword>
<dbReference type="EMBL" id="OW240913">
    <property type="protein sequence ID" value="CAH2246480.1"/>
    <property type="molecule type" value="Genomic_DNA"/>
</dbReference>
<evidence type="ECO:0000256" key="7">
    <source>
        <dbReference type="ARBA" id="ARBA00022989"/>
    </source>
</evidence>
<keyword evidence="9" id="KW-0325">Glycoprotein</keyword>
<keyword evidence="5 10" id="KW-0812">Transmembrane</keyword>
<keyword evidence="8 10" id="KW-0472">Membrane</keyword>
<evidence type="ECO:0000256" key="1">
    <source>
        <dbReference type="ARBA" id="ARBA00004389"/>
    </source>
</evidence>
<comment type="pathway">
    <text evidence="2 10">Glycolipid biosynthesis; glycosylphosphatidylinositol-anchor biosynthesis.</text>
</comment>
<dbReference type="PANTHER" id="PTHR28650:SF1">
    <property type="entry name" value="PHOSPHATIDYLINOSITOL-GLYCAN BIOSYNTHESIS CLASS X PROTEIN"/>
    <property type="match status" value="1"/>
</dbReference>
<dbReference type="EMBL" id="OW240913">
    <property type="protein sequence ID" value="CAH2246481.1"/>
    <property type="molecule type" value="Genomic_DNA"/>
</dbReference>
<dbReference type="EMBL" id="OW240913">
    <property type="protein sequence ID" value="CAH2246479.1"/>
    <property type="molecule type" value="Genomic_DNA"/>
</dbReference>
<protein>
    <recommendedName>
        <fullName evidence="10">Phosphatidylinositol-glycan biosynthesis class X protein</fullName>
    </recommendedName>
</protein>
<reference evidence="11" key="1">
    <citation type="submission" date="2022-03" db="EMBL/GenBank/DDBJ databases">
        <authorList>
            <person name="Alioto T."/>
            <person name="Alioto T."/>
            <person name="Gomez Garrido J."/>
        </authorList>
    </citation>
    <scope>NUCLEOTIDE SEQUENCE</scope>
</reference>
<comment type="similarity">
    <text evidence="3 10">Belongs to the PIGX family.</text>
</comment>